<dbReference type="GO" id="GO:0006281">
    <property type="term" value="P:DNA repair"/>
    <property type="evidence" value="ECO:0007669"/>
    <property type="project" value="UniProtKB-KW"/>
</dbReference>
<sequence length="410" mass="44287">MQKLLIFFTALQLSCAAAPPAVEQQVANLQLILQQADEAYYNRSKSLMSDAAYDALQDQHHLLITKYPELAAPPRLGAPPAQIKSKITHTAPVLSLHKAYSDDAVIAFIEKCGTNQLYCIEPKLDGLTVVMRYSDGLLAQATTRGDGKIGIDITAAILASVAVPAKLTNAPPQLEVRAEALLSFPAFTKLNQRRTTAGQAPLKSPRNTAAGTLRLLDYAEIANRGLSIRAFALLHTEPMPATHTEALALLNSTGLPAIESHTVQASEVIPTIESLNQQRAKSPFPTDGIVIRVDDLALFEQLGSTAHHPRGALARKYKEKPKETILLSIEWSKGSTGKLTPIAHFKPIEIQGATIKSATLHNLNHIRAMDLKIGDHIQVIRAGGAVPEILGICPNKRTGKETEVPTPPQN</sequence>
<dbReference type="InterPro" id="IPR012340">
    <property type="entry name" value="NA-bd_OB-fold"/>
</dbReference>
<evidence type="ECO:0000256" key="2">
    <source>
        <dbReference type="ARBA" id="ARBA00022598"/>
    </source>
</evidence>
<evidence type="ECO:0000256" key="3">
    <source>
        <dbReference type="ARBA" id="ARBA00022705"/>
    </source>
</evidence>
<evidence type="ECO:0000256" key="8">
    <source>
        <dbReference type="SAM" id="SignalP"/>
    </source>
</evidence>
<feature type="chain" id="PRO_5025628090" description="DNA ligase (NAD(+))" evidence="8">
    <location>
        <begin position="18"/>
        <end position="410"/>
    </location>
</feature>
<protein>
    <recommendedName>
        <fullName evidence="1">DNA ligase (NAD(+))</fullName>
        <ecNumber evidence="1">6.5.1.2</ecNumber>
    </recommendedName>
</protein>
<comment type="catalytic activity">
    <reaction evidence="7">
        <text>NAD(+) + (deoxyribonucleotide)n-3'-hydroxyl + 5'-phospho-(deoxyribonucleotide)m = (deoxyribonucleotide)n+m + AMP + beta-nicotinamide D-nucleotide.</text>
        <dbReference type="EC" id="6.5.1.2"/>
    </reaction>
</comment>
<dbReference type="SUPFAM" id="SSF50249">
    <property type="entry name" value="Nucleic acid-binding proteins"/>
    <property type="match status" value="1"/>
</dbReference>
<dbReference type="GO" id="GO:0003911">
    <property type="term" value="F:DNA ligase (NAD+) activity"/>
    <property type="evidence" value="ECO:0007669"/>
    <property type="project" value="UniProtKB-EC"/>
</dbReference>
<dbReference type="InterPro" id="IPR013839">
    <property type="entry name" value="DNAligase_adenylation"/>
</dbReference>
<accession>A0A6C2UQN1</accession>
<evidence type="ECO:0000313" key="10">
    <source>
        <dbReference type="EMBL" id="VGO22602.1"/>
    </source>
</evidence>
<evidence type="ECO:0000256" key="1">
    <source>
        <dbReference type="ARBA" id="ARBA00012722"/>
    </source>
</evidence>
<dbReference type="Proteomes" id="UP000346198">
    <property type="component" value="Unassembled WGS sequence"/>
</dbReference>
<dbReference type="EMBL" id="CAAHFH010000002">
    <property type="protein sequence ID" value="VGO22602.1"/>
    <property type="molecule type" value="Genomic_DNA"/>
</dbReference>
<keyword evidence="5" id="KW-0520">NAD</keyword>
<dbReference type="AlphaFoldDB" id="A0A6C2UQN1"/>
<dbReference type="Gene3D" id="1.10.287.610">
    <property type="entry name" value="Helix hairpin bin"/>
    <property type="match status" value="1"/>
</dbReference>
<keyword evidence="11" id="KW-1185">Reference proteome</keyword>
<dbReference type="InterPro" id="IPR013840">
    <property type="entry name" value="DNAligase_N"/>
</dbReference>
<dbReference type="Gene3D" id="2.40.50.140">
    <property type="entry name" value="Nucleic acid-binding proteins"/>
    <property type="match status" value="1"/>
</dbReference>
<keyword evidence="4" id="KW-0227">DNA damage</keyword>
<dbReference type="EC" id="6.5.1.2" evidence="1"/>
<evidence type="ECO:0000256" key="7">
    <source>
        <dbReference type="ARBA" id="ARBA00034005"/>
    </source>
</evidence>
<dbReference type="Pfam" id="PF01653">
    <property type="entry name" value="DNA_ligase_aden"/>
    <property type="match status" value="1"/>
</dbReference>
<evidence type="ECO:0000256" key="6">
    <source>
        <dbReference type="ARBA" id="ARBA00023204"/>
    </source>
</evidence>
<dbReference type="SMART" id="SM00532">
    <property type="entry name" value="LIGANc"/>
    <property type="match status" value="1"/>
</dbReference>
<organism evidence="10 11">
    <name type="scientific">Pontiella sulfatireligans</name>
    <dbReference type="NCBI Taxonomy" id="2750658"/>
    <lineage>
        <taxon>Bacteria</taxon>
        <taxon>Pseudomonadati</taxon>
        <taxon>Kiritimatiellota</taxon>
        <taxon>Kiritimatiellia</taxon>
        <taxon>Kiritimatiellales</taxon>
        <taxon>Pontiellaceae</taxon>
        <taxon>Pontiella</taxon>
    </lineage>
</organism>
<name>A0A6C2UQN1_9BACT</name>
<evidence type="ECO:0000313" key="11">
    <source>
        <dbReference type="Proteomes" id="UP000346198"/>
    </source>
</evidence>
<reference evidence="10 11" key="1">
    <citation type="submission" date="2019-04" db="EMBL/GenBank/DDBJ databases">
        <authorList>
            <person name="Van Vliet M D."/>
        </authorList>
    </citation>
    <scope>NUCLEOTIDE SEQUENCE [LARGE SCALE GENOMIC DNA]</scope>
    <source>
        <strain evidence="10 11">F21</strain>
    </source>
</reference>
<keyword evidence="3" id="KW-0235">DNA replication</keyword>
<dbReference type="RefSeq" id="WP_136064072.1">
    <property type="nucleotide sequence ID" value="NZ_CAAHFH010000002.1"/>
</dbReference>
<dbReference type="Pfam" id="PF03120">
    <property type="entry name" value="OB_DNA_ligase"/>
    <property type="match status" value="1"/>
</dbReference>
<keyword evidence="2 10" id="KW-0436">Ligase</keyword>
<keyword evidence="8" id="KW-0732">Signal</keyword>
<dbReference type="GO" id="GO:0006260">
    <property type="term" value="P:DNA replication"/>
    <property type="evidence" value="ECO:0007669"/>
    <property type="project" value="UniProtKB-KW"/>
</dbReference>
<dbReference type="Gene3D" id="3.30.470.30">
    <property type="entry name" value="DNA ligase/mRNA capping enzyme"/>
    <property type="match status" value="1"/>
</dbReference>
<proteinExistence type="predicted"/>
<evidence type="ECO:0000259" key="9">
    <source>
        <dbReference type="SMART" id="SM00532"/>
    </source>
</evidence>
<evidence type="ECO:0000256" key="5">
    <source>
        <dbReference type="ARBA" id="ARBA00023027"/>
    </source>
</evidence>
<feature type="domain" description="NAD-dependent DNA ligase N-terminal" evidence="9">
    <location>
        <begin position="21"/>
        <end position="410"/>
    </location>
</feature>
<gene>
    <name evidence="10" type="primary">ligA_2</name>
    <name evidence="10" type="ORF">SCARR_04687</name>
</gene>
<feature type="signal peptide" evidence="8">
    <location>
        <begin position="1"/>
        <end position="17"/>
    </location>
</feature>
<keyword evidence="6" id="KW-0234">DNA repair</keyword>
<evidence type="ECO:0000256" key="4">
    <source>
        <dbReference type="ARBA" id="ARBA00022763"/>
    </source>
</evidence>
<dbReference type="SUPFAM" id="SSF56091">
    <property type="entry name" value="DNA ligase/mRNA capping enzyme, catalytic domain"/>
    <property type="match status" value="1"/>
</dbReference>
<dbReference type="InterPro" id="IPR004150">
    <property type="entry name" value="NAD_DNA_ligase_OB"/>
</dbReference>